<reference evidence="2 3" key="1">
    <citation type="submission" date="2019-03" db="EMBL/GenBank/DDBJ databases">
        <title>Empedobacter tilapiae sp. nov., isolated from an intestine of Nile tilapia Oreochromis niloticus.</title>
        <authorList>
            <person name="Kim Y.-O."/>
            <person name="Yoon J.-H."/>
        </authorList>
    </citation>
    <scope>NUCLEOTIDE SEQUENCE [LARGE SCALE GENOMIC DNA]</scope>
    <source>
        <strain evidence="2 3">MRS2</strain>
    </source>
</reference>
<dbReference type="Proteomes" id="UP000297998">
    <property type="component" value="Unassembled WGS sequence"/>
</dbReference>
<comment type="caution">
    <text evidence="2">The sequence shown here is derived from an EMBL/GenBank/DDBJ whole genome shotgun (WGS) entry which is preliminary data.</text>
</comment>
<feature type="signal peptide" evidence="1">
    <location>
        <begin position="1"/>
        <end position="19"/>
    </location>
</feature>
<dbReference type="OrthoDB" id="945117at2"/>
<sequence>MKNLFLTLVFAATATTAFSQDLTTPQTSADVGSTPIKQGNWLIGGSIGSLGYSFEGEKFNININPQAGYFISDGIAVGLGVGAGLQTVKEGKNIWNYKVAPFVRYYFPEGASSTGRFFGQGDIGISGTGATAEQNSQTSFAFGINAGYAHFVSRNVALEGMVGYNYSKSDLANAQAQNGLGLAVGFQIYLGHK</sequence>
<evidence type="ECO:0000313" key="2">
    <source>
        <dbReference type="EMBL" id="TGN27868.1"/>
    </source>
</evidence>
<gene>
    <name evidence="2" type="ORF">E4J94_06550</name>
</gene>
<dbReference type="InterPro" id="IPR011250">
    <property type="entry name" value="OMP/PagP_B-barrel"/>
</dbReference>
<evidence type="ECO:0000256" key="1">
    <source>
        <dbReference type="SAM" id="SignalP"/>
    </source>
</evidence>
<organism evidence="2 3">
    <name type="scientific">Empedobacter tilapiae</name>
    <dbReference type="NCBI Taxonomy" id="2491114"/>
    <lineage>
        <taxon>Bacteria</taxon>
        <taxon>Pseudomonadati</taxon>
        <taxon>Bacteroidota</taxon>
        <taxon>Flavobacteriia</taxon>
        <taxon>Flavobacteriales</taxon>
        <taxon>Weeksellaceae</taxon>
        <taxon>Empedobacter</taxon>
    </lineage>
</organism>
<protein>
    <recommendedName>
        <fullName evidence="4">Outer membrane protein beta-barrel domain-containing protein</fullName>
    </recommendedName>
</protein>
<dbReference type="EMBL" id="SRPE01000004">
    <property type="protein sequence ID" value="TGN27868.1"/>
    <property type="molecule type" value="Genomic_DNA"/>
</dbReference>
<feature type="chain" id="PRO_5021254510" description="Outer membrane protein beta-barrel domain-containing protein" evidence="1">
    <location>
        <begin position="20"/>
        <end position="193"/>
    </location>
</feature>
<evidence type="ECO:0000313" key="3">
    <source>
        <dbReference type="Proteomes" id="UP000297998"/>
    </source>
</evidence>
<name>A0A4Z1BC34_9FLAO</name>
<dbReference type="RefSeq" id="WP_135835056.1">
    <property type="nucleotide sequence ID" value="NZ_SRPE01000004.1"/>
</dbReference>
<accession>A0A4Z1BC34</accession>
<dbReference type="SUPFAM" id="SSF56925">
    <property type="entry name" value="OMPA-like"/>
    <property type="match status" value="1"/>
</dbReference>
<keyword evidence="1" id="KW-0732">Signal</keyword>
<dbReference type="AlphaFoldDB" id="A0A4Z1BC34"/>
<proteinExistence type="predicted"/>
<evidence type="ECO:0008006" key="4">
    <source>
        <dbReference type="Google" id="ProtNLM"/>
    </source>
</evidence>
<keyword evidence="3" id="KW-1185">Reference proteome</keyword>